<evidence type="ECO:0000313" key="2">
    <source>
        <dbReference type="Proteomes" id="UP001367676"/>
    </source>
</evidence>
<name>A0AAN9TXR4_9HEMI</name>
<gene>
    <name evidence="1" type="ORF">V9T40_006420</name>
</gene>
<keyword evidence="2" id="KW-1185">Reference proteome</keyword>
<reference evidence="1 2" key="1">
    <citation type="submission" date="2024-03" db="EMBL/GenBank/DDBJ databases">
        <title>Adaptation during the transition from Ophiocordyceps entomopathogen to insect associate is accompanied by gene loss and intensified selection.</title>
        <authorList>
            <person name="Ward C.M."/>
            <person name="Onetto C.A."/>
            <person name="Borneman A.R."/>
        </authorList>
    </citation>
    <scope>NUCLEOTIDE SEQUENCE [LARGE SCALE GENOMIC DNA]</scope>
    <source>
        <strain evidence="1">AWRI1</strain>
        <tissue evidence="1">Single Adult Female</tissue>
    </source>
</reference>
<evidence type="ECO:0000313" key="1">
    <source>
        <dbReference type="EMBL" id="KAK7598185.1"/>
    </source>
</evidence>
<comment type="caution">
    <text evidence="1">The sequence shown here is derived from an EMBL/GenBank/DDBJ whole genome shotgun (WGS) entry which is preliminary data.</text>
</comment>
<accession>A0AAN9TXR4</accession>
<proteinExistence type="predicted"/>
<sequence length="290" mass="33731">MNHSEEAAADFSSINLSERLKRVRLNAIEPLSSSQSKGVQYKQMIENMLKKAVENDRNFMKDIFVMILIYISESNNIDRLLEKWHKSDEKRENFITMKRIYDLRSHCEFYECYPTLSRIATAFSHVTLVLTDMMKNNPDYNLRPRFWLSTKDLGAVVHDHFKMAYYPGMIVFQDCSFKLQVGLFLHNLCHAKAIAKSGSERSISTAFVSSCHIAFGIIDQQMAPLQAREQFTALIENMDFDAEMLSKVWNTVIGTISIPLTRVTRLTCFHEKVLKAQPLDEHKWRQIMEM</sequence>
<organism evidence="1 2">
    <name type="scientific">Parthenolecanium corni</name>
    <dbReference type="NCBI Taxonomy" id="536013"/>
    <lineage>
        <taxon>Eukaryota</taxon>
        <taxon>Metazoa</taxon>
        <taxon>Ecdysozoa</taxon>
        <taxon>Arthropoda</taxon>
        <taxon>Hexapoda</taxon>
        <taxon>Insecta</taxon>
        <taxon>Pterygota</taxon>
        <taxon>Neoptera</taxon>
        <taxon>Paraneoptera</taxon>
        <taxon>Hemiptera</taxon>
        <taxon>Sternorrhyncha</taxon>
        <taxon>Coccoidea</taxon>
        <taxon>Coccidae</taxon>
        <taxon>Parthenolecanium</taxon>
    </lineage>
</organism>
<protein>
    <submittedName>
        <fullName evidence="1">Uncharacterized protein</fullName>
    </submittedName>
</protein>
<dbReference type="EMBL" id="JBBCAQ010000014">
    <property type="protein sequence ID" value="KAK7598185.1"/>
    <property type="molecule type" value="Genomic_DNA"/>
</dbReference>
<dbReference type="AlphaFoldDB" id="A0AAN9TXR4"/>
<dbReference type="Proteomes" id="UP001367676">
    <property type="component" value="Unassembled WGS sequence"/>
</dbReference>